<feature type="chain" id="PRO_5032646086" description="Apple domain-containing protein" evidence="1">
    <location>
        <begin position="25"/>
        <end position="111"/>
    </location>
</feature>
<protein>
    <recommendedName>
        <fullName evidence="2">Apple domain-containing protein</fullName>
    </recommendedName>
</protein>
<proteinExistence type="predicted"/>
<evidence type="ECO:0000256" key="1">
    <source>
        <dbReference type="SAM" id="SignalP"/>
    </source>
</evidence>
<dbReference type="SUPFAM" id="SSF57414">
    <property type="entry name" value="Hairpin loop containing domain-like"/>
    <property type="match status" value="1"/>
</dbReference>
<organism evidence="3 4">
    <name type="scientific">Symbiodinium natans</name>
    <dbReference type="NCBI Taxonomy" id="878477"/>
    <lineage>
        <taxon>Eukaryota</taxon>
        <taxon>Sar</taxon>
        <taxon>Alveolata</taxon>
        <taxon>Dinophyceae</taxon>
        <taxon>Suessiales</taxon>
        <taxon>Symbiodiniaceae</taxon>
        <taxon>Symbiodinium</taxon>
    </lineage>
</organism>
<dbReference type="Gene3D" id="3.50.4.10">
    <property type="entry name" value="Hepatocyte Growth Factor"/>
    <property type="match status" value="1"/>
</dbReference>
<name>A0A812P3X2_9DINO</name>
<keyword evidence="1" id="KW-0732">Signal</keyword>
<reference evidence="3" key="1">
    <citation type="submission" date="2021-02" db="EMBL/GenBank/DDBJ databases">
        <authorList>
            <person name="Dougan E. K."/>
            <person name="Rhodes N."/>
            <person name="Thang M."/>
            <person name="Chan C."/>
        </authorList>
    </citation>
    <scope>NUCLEOTIDE SEQUENCE</scope>
</reference>
<dbReference type="InterPro" id="IPR003609">
    <property type="entry name" value="Pan_app"/>
</dbReference>
<dbReference type="EMBL" id="CAJNDS010002085">
    <property type="protein sequence ID" value="CAE7316744.1"/>
    <property type="molecule type" value="Genomic_DNA"/>
</dbReference>
<feature type="signal peptide" evidence="1">
    <location>
        <begin position="1"/>
        <end position="24"/>
    </location>
</feature>
<comment type="caution">
    <text evidence="3">The sequence shown here is derived from an EMBL/GenBank/DDBJ whole genome shotgun (WGS) entry which is preliminary data.</text>
</comment>
<gene>
    <name evidence="3" type="ORF">SNAT2548_LOCUS16614</name>
</gene>
<evidence type="ECO:0000259" key="2">
    <source>
        <dbReference type="Pfam" id="PF00024"/>
    </source>
</evidence>
<keyword evidence="4" id="KW-1185">Reference proteome</keyword>
<evidence type="ECO:0000313" key="4">
    <source>
        <dbReference type="Proteomes" id="UP000604046"/>
    </source>
</evidence>
<dbReference type="Proteomes" id="UP000604046">
    <property type="component" value="Unassembled WGS sequence"/>
</dbReference>
<dbReference type="AlphaFoldDB" id="A0A812P3X2"/>
<dbReference type="Pfam" id="PF00024">
    <property type="entry name" value="PAN_1"/>
    <property type="match status" value="1"/>
</dbReference>
<evidence type="ECO:0000313" key="3">
    <source>
        <dbReference type="EMBL" id="CAE7316744.1"/>
    </source>
</evidence>
<feature type="domain" description="Apple" evidence="2">
    <location>
        <begin position="48"/>
        <end position="86"/>
    </location>
</feature>
<accession>A0A812P3X2</accession>
<sequence>MPILLVAPGATLSFRVVIFQVCLAAREPWTSMHVTHGWDDCGNQLMFLVSGYEECCFHCQANPECRTFIFRDSDNFCWLKNADARRGATGCFSRAPAGPSSKGADLPLIAV</sequence>